<sequence length="295" mass="33088">MSDIDALIDVKNAYYIGSYQQCINEAQKLKSLSPEQSLVRDVLMYRAYIALKKFSVVMDEITGSSPSELQSVRLLAEYLSSSSKRDSVLDKLDKMVAAGFNPEDATTIIIAGTIYNHAQNYESALRVLHQGDHLECSALTIQTLLAFDRIDLAKKELKNMCEKDEDATITQLSTAWVNLAVGSEKYQEAFYIVQEMIDKYGSTPLLLNVLACCHIAQGKHSEAETALQESLDKDPNNADTLINLFYNSSFVGKSPEVSNRFFSQLKDANPNHPFVQDYYKKEAEFDRVAKMFTAS</sequence>
<keyword evidence="6 13" id="KW-0813">Transport</keyword>
<evidence type="ECO:0000256" key="7">
    <source>
        <dbReference type="ARBA" id="ARBA00022490"/>
    </source>
</evidence>
<dbReference type="SUPFAM" id="SSF48452">
    <property type="entry name" value="TPR-like"/>
    <property type="match status" value="1"/>
</dbReference>
<keyword evidence="11 13" id="KW-0472">Membrane</keyword>
<evidence type="ECO:0000256" key="1">
    <source>
        <dbReference type="ARBA" id="ARBA00004255"/>
    </source>
</evidence>
<keyword evidence="9 13" id="KW-0653">Protein transport</keyword>
<dbReference type="SMART" id="SM00028">
    <property type="entry name" value="TPR"/>
    <property type="match status" value="1"/>
</dbReference>
<evidence type="ECO:0000256" key="11">
    <source>
        <dbReference type="ARBA" id="ARBA00023136"/>
    </source>
</evidence>
<evidence type="ECO:0000256" key="5">
    <source>
        <dbReference type="ARBA" id="ARBA00015828"/>
    </source>
</evidence>
<gene>
    <name evidence="14" type="ORF">ODALV1_LOCUS7045</name>
</gene>
<dbReference type="Pfam" id="PF04733">
    <property type="entry name" value="Coatomer_E"/>
    <property type="match status" value="1"/>
</dbReference>
<comment type="function">
    <text evidence="13">The coatomer is a cytosolic protein complex that binds to dilysine motifs and reversibly associates with Golgi non-clathrin-coated vesicles, which further mediate biosynthetic protein transport from the ER, via the Golgi up to the trans Golgi network. The coatomer complex is required for budding from Golgi membranes, and is essential for the retrograde Golgi-to-ER transport of dilysine-tagged proteins.</text>
</comment>
<dbReference type="EMBL" id="CAXLJM020000022">
    <property type="protein sequence ID" value="CAL8088404.1"/>
    <property type="molecule type" value="Genomic_DNA"/>
</dbReference>
<protein>
    <recommendedName>
        <fullName evidence="5 13">Coatomer subunit epsilon</fullName>
    </recommendedName>
</protein>
<dbReference type="InterPro" id="IPR019734">
    <property type="entry name" value="TPR_rpt"/>
</dbReference>
<dbReference type="Proteomes" id="UP001642540">
    <property type="component" value="Unassembled WGS sequence"/>
</dbReference>
<dbReference type="PIRSF" id="PIRSF016478">
    <property type="entry name" value="Coatomer_esu"/>
    <property type="match status" value="1"/>
</dbReference>
<evidence type="ECO:0000256" key="10">
    <source>
        <dbReference type="ARBA" id="ARBA00023034"/>
    </source>
</evidence>
<evidence type="ECO:0000256" key="3">
    <source>
        <dbReference type="ARBA" id="ARBA00008827"/>
    </source>
</evidence>
<keyword evidence="10 13" id="KW-0333">Golgi apparatus</keyword>
<reference evidence="14 15" key="1">
    <citation type="submission" date="2024-08" db="EMBL/GenBank/DDBJ databases">
        <authorList>
            <person name="Cucini C."/>
            <person name="Frati F."/>
        </authorList>
    </citation>
    <scope>NUCLEOTIDE SEQUENCE [LARGE SCALE GENOMIC DNA]</scope>
</reference>
<evidence type="ECO:0000256" key="8">
    <source>
        <dbReference type="ARBA" id="ARBA00022892"/>
    </source>
</evidence>
<evidence type="ECO:0000256" key="13">
    <source>
        <dbReference type="PIRNR" id="PIRNR016478"/>
    </source>
</evidence>
<dbReference type="InterPro" id="IPR011990">
    <property type="entry name" value="TPR-like_helical_dom_sf"/>
</dbReference>
<proteinExistence type="inferred from homology"/>
<comment type="subunit">
    <text evidence="4">Oligomeric complex that consists of at least the alpha, beta, beta', gamma, delta, epsilon and zeta subunits.</text>
</comment>
<dbReference type="InterPro" id="IPR006822">
    <property type="entry name" value="Coatomer_esu"/>
</dbReference>
<organism evidence="14 15">
    <name type="scientific">Orchesella dallaii</name>
    <dbReference type="NCBI Taxonomy" id="48710"/>
    <lineage>
        <taxon>Eukaryota</taxon>
        <taxon>Metazoa</taxon>
        <taxon>Ecdysozoa</taxon>
        <taxon>Arthropoda</taxon>
        <taxon>Hexapoda</taxon>
        <taxon>Collembola</taxon>
        <taxon>Entomobryomorpha</taxon>
        <taxon>Entomobryoidea</taxon>
        <taxon>Orchesellidae</taxon>
        <taxon>Orchesellinae</taxon>
        <taxon>Orchesella</taxon>
    </lineage>
</organism>
<comment type="similarity">
    <text evidence="3 13">Belongs to the COPE family.</text>
</comment>
<accession>A0ABP1Q7M8</accession>
<keyword evidence="15" id="KW-1185">Reference proteome</keyword>
<evidence type="ECO:0000256" key="9">
    <source>
        <dbReference type="ARBA" id="ARBA00022927"/>
    </source>
</evidence>
<dbReference type="Gene3D" id="1.25.40.10">
    <property type="entry name" value="Tetratricopeptide repeat domain"/>
    <property type="match status" value="1"/>
</dbReference>
<evidence type="ECO:0000256" key="2">
    <source>
        <dbReference type="ARBA" id="ARBA00004347"/>
    </source>
</evidence>
<evidence type="ECO:0000313" key="15">
    <source>
        <dbReference type="Proteomes" id="UP001642540"/>
    </source>
</evidence>
<dbReference type="PANTHER" id="PTHR10805">
    <property type="entry name" value="COATOMER SUBUNIT EPSILON"/>
    <property type="match status" value="1"/>
</dbReference>
<keyword evidence="12 13" id="KW-0968">Cytoplasmic vesicle</keyword>
<evidence type="ECO:0000256" key="6">
    <source>
        <dbReference type="ARBA" id="ARBA00022448"/>
    </source>
</evidence>
<name>A0ABP1Q7M8_9HEXA</name>
<evidence type="ECO:0000256" key="4">
    <source>
        <dbReference type="ARBA" id="ARBA00011775"/>
    </source>
</evidence>
<comment type="subcellular location">
    <subcellularLocation>
        <location evidence="2">Cytoplasmic vesicle</location>
        <location evidence="2">COPI-coated vesicle membrane</location>
        <topology evidence="2">Peripheral membrane protein</topology>
        <orientation evidence="2">Cytoplasmic side</orientation>
    </subcellularLocation>
    <subcellularLocation>
        <location evidence="1">Golgi apparatus membrane</location>
        <topology evidence="1">Peripheral membrane protein</topology>
        <orientation evidence="1">Cytoplasmic side</orientation>
    </subcellularLocation>
</comment>
<keyword evidence="7 13" id="KW-0963">Cytoplasm</keyword>
<dbReference type="PANTHER" id="PTHR10805:SF0">
    <property type="entry name" value="COATOMER SUBUNIT EPSILON"/>
    <property type="match status" value="1"/>
</dbReference>
<keyword evidence="8 13" id="KW-0931">ER-Golgi transport</keyword>
<evidence type="ECO:0000256" key="12">
    <source>
        <dbReference type="ARBA" id="ARBA00023329"/>
    </source>
</evidence>
<comment type="caution">
    <text evidence="14">The sequence shown here is derived from an EMBL/GenBank/DDBJ whole genome shotgun (WGS) entry which is preliminary data.</text>
</comment>
<evidence type="ECO:0000313" key="14">
    <source>
        <dbReference type="EMBL" id="CAL8088404.1"/>
    </source>
</evidence>